<name>A0A699IM61_TANCI</name>
<feature type="non-terminal residue" evidence="2">
    <location>
        <position position="1"/>
    </location>
</feature>
<accession>A0A699IM61</accession>
<organism evidence="2">
    <name type="scientific">Tanacetum cinerariifolium</name>
    <name type="common">Dalmatian daisy</name>
    <name type="synonym">Chrysanthemum cinerariifolium</name>
    <dbReference type="NCBI Taxonomy" id="118510"/>
    <lineage>
        <taxon>Eukaryota</taxon>
        <taxon>Viridiplantae</taxon>
        <taxon>Streptophyta</taxon>
        <taxon>Embryophyta</taxon>
        <taxon>Tracheophyta</taxon>
        <taxon>Spermatophyta</taxon>
        <taxon>Magnoliopsida</taxon>
        <taxon>eudicotyledons</taxon>
        <taxon>Gunneridae</taxon>
        <taxon>Pentapetalae</taxon>
        <taxon>asterids</taxon>
        <taxon>campanulids</taxon>
        <taxon>Asterales</taxon>
        <taxon>Asteraceae</taxon>
        <taxon>Asteroideae</taxon>
        <taxon>Anthemideae</taxon>
        <taxon>Anthemidinae</taxon>
        <taxon>Tanacetum</taxon>
    </lineage>
</organism>
<reference evidence="2" key="1">
    <citation type="journal article" date="2019" name="Sci. Rep.">
        <title>Draft genome of Tanacetum cinerariifolium, the natural source of mosquito coil.</title>
        <authorList>
            <person name="Yamashiro T."/>
            <person name="Shiraishi A."/>
            <person name="Satake H."/>
            <person name="Nakayama K."/>
        </authorList>
    </citation>
    <scope>NUCLEOTIDE SEQUENCE</scope>
</reference>
<proteinExistence type="predicted"/>
<sequence length="436" mass="50578">RYLKNKLGESIQQAIQSHTTECRKEAQADKNEYIDLIDTSVRAIIKEEVKTQLPRILPKAVLDFATPVIEKNVIKSLETAVLAKSSSQLKSTYVAAASLSEFELMKILMDKMEEHKSYLCVDYKRELYDALVRSYNTEKDLFETYGKVFTLKRSREDKDQDPSAGSDRGTKRRKSNKEAGLSKDPRSNESKSPRSPKGTSRSQHRPSEKSTHAEEPRHTFDDSGVKQNQEFDKGNNDEQPIIEAAPKTSDMAQVEKLPTSFDELMDIPIDFSAFVMNRLNITDLTQEILVGLLYIFKEGDFPRLLEDIKDMLLLLVQHKLTNLTIDERYDLNVALRMFTRCIVIQRRVEDLQLDELHKFSDGTLYYVRTALQDISLGLRMDYLPKNRWNRIDKRRARVMIRDIDKQLRDRRLMRSLKKFVGGREYGEDLILLEQTI</sequence>
<evidence type="ECO:0000313" key="2">
    <source>
        <dbReference type="EMBL" id="GEZ51446.1"/>
    </source>
</evidence>
<evidence type="ECO:0000256" key="1">
    <source>
        <dbReference type="SAM" id="MobiDB-lite"/>
    </source>
</evidence>
<protein>
    <submittedName>
        <fullName evidence="2">Uncharacterized protein</fullName>
    </submittedName>
</protein>
<feature type="compositionally biased region" description="Basic and acidic residues" evidence="1">
    <location>
        <begin position="176"/>
        <end position="192"/>
    </location>
</feature>
<dbReference type="AlphaFoldDB" id="A0A699IM61"/>
<feature type="region of interest" description="Disordered" evidence="1">
    <location>
        <begin position="153"/>
        <end position="238"/>
    </location>
</feature>
<gene>
    <name evidence="2" type="ORF">Tci_523419</name>
</gene>
<comment type="caution">
    <text evidence="2">The sequence shown here is derived from an EMBL/GenBank/DDBJ whole genome shotgun (WGS) entry which is preliminary data.</text>
</comment>
<dbReference type="EMBL" id="BKCJ010288253">
    <property type="protein sequence ID" value="GEZ51446.1"/>
    <property type="molecule type" value="Genomic_DNA"/>
</dbReference>
<feature type="compositionally biased region" description="Basic and acidic residues" evidence="1">
    <location>
        <begin position="205"/>
        <end position="236"/>
    </location>
</feature>